<dbReference type="Proteomes" id="UP001156881">
    <property type="component" value="Unassembled WGS sequence"/>
</dbReference>
<evidence type="ECO:0000313" key="3">
    <source>
        <dbReference type="Proteomes" id="UP000517759"/>
    </source>
</evidence>
<reference evidence="1" key="4">
    <citation type="submission" date="2023-01" db="EMBL/GenBank/DDBJ databases">
        <title>Draft genome sequence of Methylobacterium brachythecii strain NBRC 107710.</title>
        <authorList>
            <person name="Sun Q."/>
            <person name="Mori K."/>
        </authorList>
    </citation>
    <scope>NUCLEOTIDE SEQUENCE</scope>
    <source>
        <strain evidence="1">NBRC 107710</strain>
    </source>
</reference>
<dbReference type="Proteomes" id="UP000517759">
    <property type="component" value="Unassembled WGS sequence"/>
</dbReference>
<gene>
    <name evidence="1" type="ORF">GCM10007884_46660</name>
    <name evidence="2" type="ORF">GGR33_004438</name>
</gene>
<evidence type="ECO:0008006" key="5">
    <source>
        <dbReference type="Google" id="ProtNLM"/>
    </source>
</evidence>
<dbReference type="PANTHER" id="PTHR38605:SF1">
    <property type="entry name" value="ATPASE"/>
    <property type="match status" value="1"/>
</dbReference>
<reference evidence="4" key="2">
    <citation type="journal article" date="2019" name="Int. J. Syst. Evol. Microbiol.">
        <title>The Global Catalogue of Microorganisms (GCM) 10K type strain sequencing project: providing services to taxonomists for standard genome sequencing and annotation.</title>
        <authorList>
            <consortium name="The Broad Institute Genomics Platform"/>
            <consortium name="The Broad Institute Genome Sequencing Center for Infectious Disease"/>
            <person name="Wu L."/>
            <person name="Ma J."/>
        </authorList>
    </citation>
    <scope>NUCLEOTIDE SEQUENCE [LARGE SCALE GENOMIC DNA]</scope>
    <source>
        <strain evidence="4">NBRC 107710</strain>
    </source>
</reference>
<comment type="caution">
    <text evidence="2">The sequence shown here is derived from an EMBL/GenBank/DDBJ whole genome shotgun (WGS) entry which is preliminary data.</text>
</comment>
<accession>A0A7W6F8V8</accession>
<evidence type="ECO:0000313" key="4">
    <source>
        <dbReference type="Proteomes" id="UP001156881"/>
    </source>
</evidence>
<evidence type="ECO:0000313" key="1">
    <source>
        <dbReference type="EMBL" id="GLS46672.1"/>
    </source>
</evidence>
<name>A0A7W6F8V8_9HYPH</name>
<sequence>MPPLSDFAAQAGSAIKAFAEASSDLLIQPTLRLGVTGLARSGKTVFTTALIHHLVEGRGLPAFTPAHEGRLRRARLVPQPDDDVPRFPFEEHFSALTEERRWPRSTDRISQFRLAIEYERAGGWRSGPATLNLDVVDYPGEWLLDLALIDQSYTGWSRATILGTRRAGRAAMAAPWLETLKGLDPRGPLDEIVAERAAASFKTYLSALRSGPESVATTPPGRFLMPGDLAGSPMLTFAPLDDLGESIASDSLAGLMERRFEAYKAKVVVPFFRDHFQRVDRQIVLVDVLSAVDAGPAALAELEEALDTVLLSFRIGRNTLLSYFFAPRADKILFAATKADHLHQTSHDRLDALLRLLVARAMRRTEAAGARVGTVALASVRATRETTVHDGDTVLRAVSGTPEAGEQVGDEVFDGLTEAAVFPGELPPDAQAVLEGAVTPGSLRFPRFRPPLLKPDRLGRPGDLPMIRLDRAMQFLIGDRLS</sequence>
<keyword evidence="4" id="KW-1185">Reference proteome</keyword>
<reference evidence="1" key="1">
    <citation type="journal article" date="2014" name="Int. J. Syst. Evol. Microbiol.">
        <title>Complete genome of a new Firmicutes species belonging to the dominant human colonic microbiota ('Ruminococcus bicirculans') reveals two chromosomes and a selective capacity to utilize plant glucans.</title>
        <authorList>
            <consortium name="NISC Comparative Sequencing Program"/>
            <person name="Wegmann U."/>
            <person name="Louis P."/>
            <person name="Goesmann A."/>
            <person name="Henrissat B."/>
            <person name="Duncan S.H."/>
            <person name="Flint H.J."/>
        </authorList>
    </citation>
    <scope>NUCLEOTIDE SEQUENCE</scope>
    <source>
        <strain evidence="1">NBRC 107710</strain>
    </source>
</reference>
<dbReference type="AlphaFoldDB" id="A0A7W6F8V8"/>
<dbReference type="Pfam" id="PF04317">
    <property type="entry name" value="DUF463"/>
    <property type="match status" value="1"/>
</dbReference>
<evidence type="ECO:0000313" key="2">
    <source>
        <dbReference type="EMBL" id="MBB3904912.1"/>
    </source>
</evidence>
<protein>
    <recommendedName>
        <fullName evidence="5">YcjX family protein</fullName>
    </recommendedName>
</protein>
<dbReference type="InterPro" id="IPR007413">
    <property type="entry name" value="YcjX-like"/>
</dbReference>
<dbReference type="RefSeq" id="WP_183509373.1">
    <property type="nucleotide sequence ID" value="NZ_BSPG01000049.1"/>
</dbReference>
<dbReference type="PIRSF" id="PIRSF019381">
    <property type="entry name" value="YcjX"/>
    <property type="match status" value="1"/>
</dbReference>
<dbReference type="PANTHER" id="PTHR38605">
    <property type="entry name" value="ATPASE-RELATED"/>
    <property type="match status" value="1"/>
</dbReference>
<dbReference type="EMBL" id="BSPG01000049">
    <property type="protein sequence ID" value="GLS46672.1"/>
    <property type="molecule type" value="Genomic_DNA"/>
</dbReference>
<dbReference type="EMBL" id="JACIDN010000009">
    <property type="protein sequence ID" value="MBB3904912.1"/>
    <property type="molecule type" value="Genomic_DNA"/>
</dbReference>
<reference evidence="2 3" key="3">
    <citation type="submission" date="2020-08" db="EMBL/GenBank/DDBJ databases">
        <title>Genomic Encyclopedia of Type Strains, Phase IV (KMG-IV): sequencing the most valuable type-strain genomes for metagenomic binning, comparative biology and taxonomic classification.</title>
        <authorList>
            <person name="Goeker M."/>
        </authorList>
    </citation>
    <scope>NUCLEOTIDE SEQUENCE [LARGE SCALE GENOMIC DNA]</scope>
    <source>
        <strain evidence="2 3">DSM 24105</strain>
    </source>
</reference>
<proteinExistence type="predicted"/>
<organism evidence="2 3">
    <name type="scientific">Methylobacterium brachythecii</name>
    <dbReference type="NCBI Taxonomy" id="1176177"/>
    <lineage>
        <taxon>Bacteria</taxon>
        <taxon>Pseudomonadati</taxon>
        <taxon>Pseudomonadota</taxon>
        <taxon>Alphaproteobacteria</taxon>
        <taxon>Hyphomicrobiales</taxon>
        <taxon>Methylobacteriaceae</taxon>
        <taxon>Methylobacterium</taxon>
    </lineage>
</organism>